<evidence type="ECO:0000256" key="4">
    <source>
        <dbReference type="ARBA" id="ARBA00022676"/>
    </source>
</evidence>
<dbReference type="GO" id="GO:0005794">
    <property type="term" value="C:Golgi apparatus"/>
    <property type="evidence" value="ECO:0007669"/>
    <property type="project" value="TreeGrafter"/>
</dbReference>
<reference evidence="8" key="1">
    <citation type="submission" date="2022-11" db="EMBL/GenBank/DDBJ databases">
        <authorList>
            <person name="Hyden B.L."/>
            <person name="Feng K."/>
            <person name="Yates T."/>
            <person name="Jawdy S."/>
            <person name="Smart L.B."/>
            <person name="Muchero W."/>
        </authorList>
    </citation>
    <scope>NUCLEOTIDE SEQUENCE</scope>
    <source>
        <tissue evidence="8">Shoot tip</tissue>
    </source>
</reference>
<dbReference type="EMBL" id="JAPFFK010000002">
    <property type="protein sequence ID" value="KAJ6774492.1"/>
    <property type="molecule type" value="Genomic_DNA"/>
</dbReference>
<dbReference type="SUPFAM" id="SSF53448">
    <property type="entry name" value="Nucleotide-diphospho-sugar transferases"/>
    <property type="match status" value="1"/>
</dbReference>
<evidence type="ECO:0000256" key="2">
    <source>
        <dbReference type="ARBA" id="ARBA00004877"/>
    </source>
</evidence>
<comment type="similarity">
    <text evidence="3 7">Belongs to the glycosyltransferase 8 family.</text>
</comment>
<keyword evidence="6" id="KW-0812">Transmembrane</keyword>
<dbReference type="InterPro" id="IPR050748">
    <property type="entry name" value="Glycosyltrans_8_dom-fam"/>
</dbReference>
<sequence length="138" mass="15161">MLEATPLGTGTVLAAPEYCNANITAYFTPSFWANPSLSLTFSGRNACYFNTGVMVHCLHSCWFLLGNIAAVDHKWNQHGLGGDNFRGLCRDLHPGPVSLLHWSGKGKPWVRLDASRPCPLDALWAPYDLLQTPSAIDF</sequence>
<comment type="pathway">
    <text evidence="2">Glycan metabolism; pectin biosynthesis.</text>
</comment>
<dbReference type="GO" id="GO:0016757">
    <property type="term" value="F:glycosyltransferase activity"/>
    <property type="evidence" value="ECO:0007669"/>
    <property type="project" value="UniProtKB-KW"/>
</dbReference>
<dbReference type="GO" id="GO:0016020">
    <property type="term" value="C:membrane"/>
    <property type="evidence" value="ECO:0007669"/>
    <property type="project" value="UniProtKB-SubCell"/>
</dbReference>
<dbReference type="EC" id="2.4.1.-" evidence="7"/>
<evidence type="ECO:0000256" key="1">
    <source>
        <dbReference type="ARBA" id="ARBA00004606"/>
    </source>
</evidence>
<reference evidence="8" key="2">
    <citation type="journal article" date="2023" name="Int. J. Mol. Sci.">
        <title>De Novo Assembly and Annotation of 11 Diverse Shrub Willow (Salix) Genomes Reveals Novel Gene Organization in Sex-Linked Regions.</title>
        <authorList>
            <person name="Hyden B."/>
            <person name="Feng K."/>
            <person name="Yates T.B."/>
            <person name="Jawdy S."/>
            <person name="Cereghino C."/>
            <person name="Smart L.B."/>
            <person name="Muchero W."/>
        </authorList>
    </citation>
    <scope>NUCLEOTIDE SEQUENCE</scope>
    <source>
        <tissue evidence="8">Shoot tip</tissue>
    </source>
</reference>
<accession>A0A9Q1AKK0</accession>
<dbReference type="AlphaFoldDB" id="A0A9Q1AKK0"/>
<evidence type="ECO:0000256" key="7">
    <source>
        <dbReference type="RuleBase" id="RU362027"/>
    </source>
</evidence>
<dbReference type="InterPro" id="IPR029044">
    <property type="entry name" value="Nucleotide-diphossugar_trans"/>
</dbReference>
<name>A0A9Q1AKK0_SALPP</name>
<gene>
    <name evidence="8" type="ORF">OIU79_017816</name>
</gene>
<evidence type="ECO:0000256" key="5">
    <source>
        <dbReference type="ARBA" id="ARBA00022679"/>
    </source>
</evidence>
<evidence type="ECO:0000256" key="6">
    <source>
        <dbReference type="ARBA" id="ARBA00022968"/>
    </source>
</evidence>
<dbReference type="PANTHER" id="PTHR13778">
    <property type="entry name" value="GLYCOSYLTRANSFERASE 8 DOMAIN-CONTAINING PROTEIN"/>
    <property type="match status" value="1"/>
</dbReference>
<evidence type="ECO:0000313" key="8">
    <source>
        <dbReference type="EMBL" id="KAJ6774492.1"/>
    </source>
</evidence>
<protein>
    <recommendedName>
        <fullName evidence="7">Hexosyltransferase</fullName>
        <ecNumber evidence="7">2.4.1.-</ecNumber>
    </recommendedName>
</protein>
<organism evidence="8 9">
    <name type="scientific">Salix purpurea</name>
    <name type="common">Purple osier willow</name>
    <dbReference type="NCBI Taxonomy" id="77065"/>
    <lineage>
        <taxon>Eukaryota</taxon>
        <taxon>Viridiplantae</taxon>
        <taxon>Streptophyta</taxon>
        <taxon>Embryophyta</taxon>
        <taxon>Tracheophyta</taxon>
        <taxon>Spermatophyta</taxon>
        <taxon>Magnoliopsida</taxon>
        <taxon>eudicotyledons</taxon>
        <taxon>Gunneridae</taxon>
        <taxon>Pentapetalae</taxon>
        <taxon>rosids</taxon>
        <taxon>fabids</taxon>
        <taxon>Malpighiales</taxon>
        <taxon>Salicaceae</taxon>
        <taxon>Saliceae</taxon>
        <taxon>Salix</taxon>
    </lineage>
</organism>
<comment type="caution">
    <text evidence="8">The sequence shown here is derived from an EMBL/GenBank/DDBJ whole genome shotgun (WGS) entry which is preliminary data.</text>
</comment>
<comment type="subcellular location">
    <subcellularLocation>
        <location evidence="1">Membrane</location>
        <topology evidence="1">Single-pass type II membrane protein</topology>
    </subcellularLocation>
</comment>
<dbReference type="OrthoDB" id="411524at2759"/>
<dbReference type="InterPro" id="IPR002495">
    <property type="entry name" value="Glyco_trans_8"/>
</dbReference>
<proteinExistence type="inferred from homology"/>
<dbReference type="Proteomes" id="UP001151532">
    <property type="component" value="Chromosome 5"/>
</dbReference>
<dbReference type="PANTHER" id="PTHR13778:SF13">
    <property type="entry name" value="GALACTURONOSYLTRANSFERASE-LIKE 3-RELATED"/>
    <property type="match status" value="1"/>
</dbReference>
<dbReference type="Pfam" id="PF01501">
    <property type="entry name" value="Glyco_transf_8"/>
    <property type="match status" value="1"/>
</dbReference>
<keyword evidence="6" id="KW-0735">Signal-anchor</keyword>
<keyword evidence="9" id="KW-1185">Reference proteome</keyword>
<keyword evidence="4" id="KW-0328">Glycosyltransferase</keyword>
<evidence type="ECO:0000256" key="3">
    <source>
        <dbReference type="ARBA" id="ARBA00006351"/>
    </source>
</evidence>
<keyword evidence="5" id="KW-0808">Transferase</keyword>
<evidence type="ECO:0000313" key="9">
    <source>
        <dbReference type="Proteomes" id="UP001151532"/>
    </source>
</evidence>